<dbReference type="Gene3D" id="3.40.50.1000">
    <property type="entry name" value="HAD superfamily/HAD-like"/>
    <property type="match status" value="1"/>
</dbReference>
<dbReference type="InterPro" id="IPR023214">
    <property type="entry name" value="HAD_sf"/>
</dbReference>
<protein>
    <submittedName>
        <fullName evidence="1">Uncharacterized protein</fullName>
    </submittedName>
</protein>
<dbReference type="Gene3D" id="1.10.150.240">
    <property type="entry name" value="Putative phosphatase, domain 2"/>
    <property type="match status" value="1"/>
</dbReference>
<dbReference type="SFLD" id="SFLDG01129">
    <property type="entry name" value="C1.5:_HAD__Beta-PGM__Phosphata"/>
    <property type="match status" value="1"/>
</dbReference>
<reference evidence="1" key="1">
    <citation type="submission" date="2015-08" db="EMBL/GenBank/DDBJ databases">
        <authorList>
            <person name="Babu N.S."/>
            <person name="Beckwith C.J."/>
            <person name="Beseler K.G."/>
            <person name="Brison A."/>
            <person name="Carone J.V."/>
            <person name="Caskin T.P."/>
            <person name="Diamond M."/>
            <person name="Durham M.E."/>
            <person name="Foxe J.M."/>
            <person name="Go M."/>
            <person name="Henderson B.A."/>
            <person name="Jones I.B."/>
            <person name="McGettigan J.A."/>
            <person name="Micheletti S.J."/>
            <person name="Nasrallah M.E."/>
            <person name="Ortiz D."/>
            <person name="Piller C.R."/>
            <person name="Privatt S.R."/>
            <person name="Schneider S.L."/>
            <person name="Sharp S."/>
            <person name="Smith T.C."/>
            <person name="Stanton J.D."/>
            <person name="Ullery H.E."/>
            <person name="Wilson R.J."/>
            <person name="Serrano M.G."/>
            <person name="Buck G."/>
            <person name="Lee V."/>
            <person name="Wang Y."/>
            <person name="Carvalho R."/>
            <person name="Voegtly L."/>
            <person name="Shi R."/>
            <person name="Duckworth R."/>
            <person name="Johnson A."/>
            <person name="Loviza R."/>
            <person name="Walstead R."/>
            <person name="Shah Z."/>
            <person name="Kiflezghi M."/>
            <person name="Wade K."/>
            <person name="Ball S.L."/>
            <person name="Bradley K.W."/>
            <person name="Asai D.J."/>
            <person name="Bowman C.A."/>
            <person name="Russell D.A."/>
            <person name="Pope W.H."/>
            <person name="Jacobs-Sera D."/>
            <person name="Hendrix R.W."/>
            <person name="Hatfull G.F."/>
        </authorList>
    </citation>
    <scope>NUCLEOTIDE SEQUENCE</scope>
</reference>
<dbReference type="InterPro" id="IPR036412">
    <property type="entry name" value="HAD-like_sf"/>
</dbReference>
<dbReference type="Pfam" id="PF00702">
    <property type="entry name" value="Hydrolase"/>
    <property type="match status" value="1"/>
</dbReference>
<proteinExistence type="predicted"/>
<accession>A0A1D1ZY44</accession>
<dbReference type="AlphaFoldDB" id="A0A1D1ZY44"/>
<name>A0A1D1ZY44_AUXPR</name>
<dbReference type="SFLD" id="SFLDS00003">
    <property type="entry name" value="Haloacid_Dehalogenase"/>
    <property type="match status" value="1"/>
</dbReference>
<gene>
    <name evidence="1" type="ORF">g.8685</name>
</gene>
<organism evidence="1">
    <name type="scientific">Auxenochlorella protothecoides</name>
    <name type="common">Green microalga</name>
    <name type="synonym">Chlorella protothecoides</name>
    <dbReference type="NCBI Taxonomy" id="3075"/>
    <lineage>
        <taxon>Eukaryota</taxon>
        <taxon>Viridiplantae</taxon>
        <taxon>Chlorophyta</taxon>
        <taxon>core chlorophytes</taxon>
        <taxon>Trebouxiophyceae</taxon>
        <taxon>Chlorellales</taxon>
        <taxon>Chlorellaceae</taxon>
        <taxon>Auxenochlorella</taxon>
    </lineage>
</organism>
<feature type="non-terminal residue" evidence="1">
    <location>
        <position position="1"/>
    </location>
</feature>
<dbReference type="SUPFAM" id="SSF56784">
    <property type="entry name" value="HAD-like"/>
    <property type="match status" value="1"/>
</dbReference>
<dbReference type="InterPro" id="IPR023198">
    <property type="entry name" value="PGP-like_dom2"/>
</dbReference>
<dbReference type="EMBL" id="GDKF01006851">
    <property type="protein sequence ID" value="JAT71771.1"/>
    <property type="molecule type" value="Transcribed_RNA"/>
</dbReference>
<evidence type="ECO:0000313" key="1">
    <source>
        <dbReference type="EMBL" id="JAT71771.1"/>
    </source>
</evidence>
<dbReference type="PANTHER" id="PTHR43885">
    <property type="entry name" value="HALOACID DEHALOGENASE-LIKE HYDROLASE"/>
    <property type="match status" value="1"/>
</dbReference>
<sequence>VGSVCRQMAYIGHKYTGICIDCCMRVLRSGPWLCARNTPLTSPFSPALSLQRRPSRSCGGPAAAMPRLVSFDVDGTLIKSIGARANQLHREAFTAAFKQVFGIDTTIDVIPHHGSTDTLILVAVLVVHGIPKAEAMASLPALQQAMNSYFAANIDRAGDGLEVLPGVVDLLKALKEDTDFMTCLVTGNLEPIGWGKMQALGLSDLFSTPHFGGFGSDFCSGNTEETWRDRAEFIRLAAMKAAGQADGPITARFHIGDAPMDVQAAADAGAVPLGVTTGIYTKEQLLVAAPSATILEGLGDLSKVMDILRQ</sequence>
<dbReference type="PANTHER" id="PTHR43885:SF1">
    <property type="entry name" value="SUPERFAMILY HYDROLASE, PUTATIVE (AFU_ORTHOLOGUE AFUA_4G13290)-RELATED"/>
    <property type="match status" value="1"/>
</dbReference>